<dbReference type="Proteomes" id="UP001219518">
    <property type="component" value="Unassembled WGS sequence"/>
</dbReference>
<name>A0AAE1L7K6_9NEOP</name>
<organism evidence="1 2">
    <name type="scientific">Frankliniella fusca</name>
    <dbReference type="NCBI Taxonomy" id="407009"/>
    <lineage>
        <taxon>Eukaryota</taxon>
        <taxon>Metazoa</taxon>
        <taxon>Ecdysozoa</taxon>
        <taxon>Arthropoda</taxon>
        <taxon>Hexapoda</taxon>
        <taxon>Insecta</taxon>
        <taxon>Pterygota</taxon>
        <taxon>Neoptera</taxon>
        <taxon>Paraneoptera</taxon>
        <taxon>Thysanoptera</taxon>
        <taxon>Terebrantia</taxon>
        <taxon>Thripoidea</taxon>
        <taxon>Thripidae</taxon>
        <taxon>Frankliniella</taxon>
    </lineage>
</organism>
<reference evidence="1" key="1">
    <citation type="submission" date="2021-07" db="EMBL/GenBank/DDBJ databases">
        <authorList>
            <person name="Catto M.A."/>
            <person name="Jacobson A."/>
            <person name="Kennedy G."/>
            <person name="Labadie P."/>
            <person name="Hunt B.G."/>
            <person name="Srinivasan R."/>
        </authorList>
    </citation>
    <scope>NUCLEOTIDE SEQUENCE</scope>
    <source>
        <strain evidence="1">PL_HMW_Pooled</strain>
        <tissue evidence="1">Head</tissue>
    </source>
</reference>
<sequence length="79" mass="8986">MIPLYKQAAIDAVVPNPEPMKDPSSSRSARTLYFLIIDSAIFRLSSWVSSSSSKFCYYGSDDFTKLSLAWLHSRFRFPS</sequence>
<keyword evidence="2" id="KW-1185">Reference proteome</keyword>
<dbReference type="EMBL" id="JAHWGI010000107">
    <property type="protein sequence ID" value="KAK3909636.1"/>
    <property type="molecule type" value="Genomic_DNA"/>
</dbReference>
<comment type="caution">
    <text evidence="1">The sequence shown here is derived from an EMBL/GenBank/DDBJ whole genome shotgun (WGS) entry which is preliminary data.</text>
</comment>
<accession>A0AAE1L7K6</accession>
<evidence type="ECO:0000313" key="2">
    <source>
        <dbReference type="Proteomes" id="UP001219518"/>
    </source>
</evidence>
<gene>
    <name evidence="1" type="ORF">KUF71_003992</name>
</gene>
<proteinExistence type="predicted"/>
<reference evidence="1" key="2">
    <citation type="journal article" date="2023" name="BMC Genomics">
        <title>Pest status, molecular evolution, and epigenetic factors derived from the genome assembly of Frankliniella fusca, a thysanopteran phytovirus vector.</title>
        <authorList>
            <person name="Catto M.A."/>
            <person name="Labadie P.E."/>
            <person name="Jacobson A.L."/>
            <person name="Kennedy G.G."/>
            <person name="Srinivasan R."/>
            <person name="Hunt B.G."/>
        </authorList>
    </citation>
    <scope>NUCLEOTIDE SEQUENCE</scope>
    <source>
        <strain evidence="1">PL_HMW_Pooled</strain>
    </source>
</reference>
<dbReference type="AlphaFoldDB" id="A0AAE1L7K6"/>
<protein>
    <submittedName>
        <fullName evidence="1">3-isopropylmalate dehydratase large subunit</fullName>
    </submittedName>
</protein>
<evidence type="ECO:0000313" key="1">
    <source>
        <dbReference type="EMBL" id="KAK3909636.1"/>
    </source>
</evidence>